<reference evidence="1" key="1">
    <citation type="submission" date="2023-09" db="EMBL/GenBank/DDBJ databases">
        <title>Vallitalea sediminicola and Vallitalea maricola sp. nov., anaerobic bacteria isolated from marine sediment.</title>
        <authorList>
            <person name="Hirano S."/>
            <person name="Maeda A."/>
            <person name="Terahara T."/>
            <person name="Mori K."/>
            <person name="Hamada M."/>
            <person name="Matsumoto R."/>
            <person name="Kobayashi T."/>
        </authorList>
    </citation>
    <scope>NUCLEOTIDE SEQUENCE</scope>
    <source>
        <strain evidence="1">AN17-2</strain>
    </source>
</reference>
<sequence length="1228" mass="138548">MRNCKNILSSIILFALIVCTVLTANQKEIKVYASTNTNIAINRAAYASSTANFNDTAHLATDGFESTKWLSKNSNLQWIYVDLGEVCEVNSVKLNWTKLYAESYKIQATNDISSNSSWTDLYSTTTGDGNIDQISFPSTSARYIRMYATKGVSNEGYSITEFQIYGVRNTYPTPQPAPQPNADGTLYLTGGNWKVQNASFVEQNGTNISTSSFDDNSWIIATVPGTVLTSYLNVGAIPDPYYSNQQLQISESFFTYNDFWYRNSFEVPSTYEGKKVWLNFDGINWKADVFVNGSQVGSINGAYTRAKFDVTDMVNIGSTNYLAILIHKVDNPNPVKVKKYNQNCFNGGKLTADSPTVLCSLGWDWIPTIRGRNIGIYNNVFLSRSGDVSIIDPFVKTDLPLPSTSTADIAISTELQNNSSNNVSGVLKGTIGDITFSYDVTLNAYEKKQIDLDKNIFSQLTINNPKLWWPNTYGPQNLYNLKLEFEADQIVTDTKEITFGIREYTYDDSSNILKLSCNGVRIFVRGGNWGLSEAMLRETDESLDTKVRLHKEMNMNMIRNWVGQTDFEGFYKACDKYGIMIWDDFWLANPYDGPNPNDTDMFLNNAKDKIKKIRNHPSLVIYCGRNEGYPPSAIDTGLRNAIRQFDGTRYYSPASSKGVVTGEGPYNVQDPKRMFATKGTTFHTELGMHSTINIESYRKFMPDKYLWPMNDIWGIHDYFDHNPLEYGTTTSDRYGTVQGIEDFCRKGQLLNMETHKNSFEVWASKGGPGLLGWMSMPAWPSLIWQTFDYYYAPTASFFAIKKACEPTHILWDCNTNVIKVTNNTTTNYTDLKAEAWIYNMNGTEKSYQSEFIDVGETGISDCFTLTFPNDLSNVHFIKLKLTDANDNVISDNFYWRGNKWLQYSDLNNMEPVNIQPTVTQSINGSTCRLTATINNHTNKVALMARLKVVRDQSEERVLPIYYEDNYFSLLPGETKVVDITFDTKYLNGEQPKLILEGWNINKELSVPTEVTAKPSSDTQINVSWNETFGATSYDLMVDGVLVENVASPYTHSELEKNSTHTYQVRAKNNNETSSFSSEVTATTLGDISFNLALNKLVTANSYVANETPENAVDGTTSNNSKWCSNTDIGEQWLMVDLGESYDINRWVVKHAGSGGEDSVYNTRDFKLQQSQDGINWIDADSVGENTSNMTDRAVPSFNARYVRLYITNPQTSTNWLAARIYEFEVYGK</sequence>
<protein>
    <submittedName>
        <fullName evidence="1">Uncharacterized protein</fullName>
    </submittedName>
</protein>
<name>A0ACB5UIT6_9FIRM</name>
<comment type="caution">
    <text evidence="1">The sequence shown here is derived from an EMBL/GenBank/DDBJ whole genome shotgun (WGS) entry which is preliminary data.</text>
</comment>
<gene>
    <name evidence="1" type="ORF">AN2V17_21010</name>
</gene>
<evidence type="ECO:0000313" key="2">
    <source>
        <dbReference type="Proteomes" id="UP001374599"/>
    </source>
</evidence>
<proteinExistence type="predicted"/>
<accession>A0ACB5UIT6</accession>
<dbReference type="Proteomes" id="UP001374599">
    <property type="component" value="Unassembled WGS sequence"/>
</dbReference>
<organism evidence="1 2">
    <name type="scientific">Vallitalea maricola</name>
    <dbReference type="NCBI Taxonomy" id="3074433"/>
    <lineage>
        <taxon>Bacteria</taxon>
        <taxon>Bacillati</taxon>
        <taxon>Bacillota</taxon>
        <taxon>Clostridia</taxon>
        <taxon>Lachnospirales</taxon>
        <taxon>Vallitaleaceae</taxon>
        <taxon>Vallitalea</taxon>
    </lineage>
</organism>
<keyword evidence="2" id="KW-1185">Reference proteome</keyword>
<dbReference type="EMBL" id="BTPU01000031">
    <property type="protein sequence ID" value="GMQ62869.1"/>
    <property type="molecule type" value="Genomic_DNA"/>
</dbReference>
<evidence type="ECO:0000313" key="1">
    <source>
        <dbReference type="EMBL" id="GMQ62869.1"/>
    </source>
</evidence>